<evidence type="ECO:0000313" key="1">
    <source>
        <dbReference type="EMBL" id="ERI85462.1"/>
    </source>
</evidence>
<dbReference type="HOGENOM" id="CLU_3247475_0_0_10"/>
<accession>U2DUY3</accession>
<name>U2DUY3_9BACE</name>
<dbReference type="AlphaFoldDB" id="U2DUY3"/>
<organism evidence="1 2">
    <name type="scientific">Bacteroides pyogenes F0041</name>
    <dbReference type="NCBI Taxonomy" id="1321819"/>
    <lineage>
        <taxon>Bacteria</taxon>
        <taxon>Pseudomonadati</taxon>
        <taxon>Bacteroidota</taxon>
        <taxon>Bacteroidia</taxon>
        <taxon>Bacteroidales</taxon>
        <taxon>Bacteroidaceae</taxon>
        <taxon>Bacteroides</taxon>
    </lineage>
</organism>
<dbReference type="EMBL" id="AWSV01000089">
    <property type="protein sequence ID" value="ERI85462.1"/>
    <property type="molecule type" value="Genomic_DNA"/>
</dbReference>
<proteinExistence type="predicted"/>
<evidence type="ECO:0000313" key="2">
    <source>
        <dbReference type="Proteomes" id="UP000016496"/>
    </source>
</evidence>
<gene>
    <name evidence="1" type="ORF">HMPREF1981_01634</name>
</gene>
<dbReference type="Proteomes" id="UP000016496">
    <property type="component" value="Unassembled WGS sequence"/>
</dbReference>
<protein>
    <submittedName>
        <fullName evidence="1">Uncharacterized protein</fullName>
    </submittedName>
</protein>
<reference evidence="1 2" key="1">
    <citation type="submission" date="2013-08" db="EMBL/GenBank/DDBJ databases">
        <authorList>
            <person name="Weinstock G."/>
            <person name="Sodergren E."/>
            <person name="Wylie T."/>
            <person name="Fulton L."/>
            <person name="Fulton R."/>
            <person name="Fronick C."/>
            <person name="O'Laughlin M."/>
            <person name="Godfrey J."/>
            <person name="Miner T."/>
            <person name="Herter B."/>
            <person name="Appelbaum E."/>
            <person name="Cordes M."/>
            <person name="Lek S."/>
            <person name="Wollam A."/>
            <person name="Pepin K.H."/>
            <person name="Palsikar V.B."/>
            <person name="Mitreva M."/>
            <person name="Wilson R.K."/>
        </authorList>
    </citation>
    <scope>NUCLEOTIDE SEQUENCE [LARGE SCALE GENOMIC DNA]</scope>
    <source>
        <strain evidence="1 2">F0041</strain>
    </source>
</reference>
<sequence length="42" mass="4517">MTRGLLISGSLFPGEKAVYSRHDALAPSFYKFASTLGHVGHP</sequence>
<comment type="caution">
    <text evidence="1">The sequence shown here is derived from an EMBL/GenBank/DDBJ whole genome shotgun (WGS) entry which is preliminary data.</text>
</comment>